<dbReference type="Proteomes" id="UP001194696">
    <property type="component" value="Unassembled WGS sequence"/>
</dbReference>
<feature type="compositionally biased region" description="Polar residues" evidence="1">
    <location>
        <begin position="133"/>
        <end position="156"/>
    </location>
</feature>
<feature type="region of interest" description="Disordered" evidence="1">
    <location>
        <begin position="110"/>
        <end position="268"/>
    </location>
</feature>
<evidence type="ECO:0000313" key="3">
    <source>
        <dbReference type="Proteomes" id="UP001194696"/>
    </source>
</evidence>
<organism evidence="2 3">
    <name type="scientific">Linnemannia gamsii</name>
    <dbReference type="NCBI Taxonomy" id="64522"/>
    <lineage>
        <taxon>Eukaryota</taxon>
        <taxon>Fungi</taxon>
        <taxon>Fungi incertae sedis</taxon>
        <taxon>Mucoromycota</taxon>
        <taxon>Mortierellomycotina</taxon>
        <taxon>Mortierellomycetes</taxon>
        <taxon>Mortierellales</taxon>
        <taxon>Mortierellaceae</taxon>
        <taxon>Linnemannia</taxon>
    </lineage>
</organism>
<feature type="compositionally biased region" description="Low complexity" evidence="1">
    <location>
        <begin position="250"/>
        <end position="268"/>
    </location>
</feature>
<feature type="compositionally biased region" description="Low complexity" evidence="1">
    <location>
        <begin position="110"/>
        <end position="120"/>
    </location>
</feature>
<feature type="compositionally biased region" description="Low complexity" evidence="1">
    <location>
        <begin position="212"/>
        <end position="221"/>
    </location>
</feature>
<keyword evidence="3" id="KW-1185">Reference proteome</keyword>
<proteinExistence type="predicted"/>
<name>A0ABQ7KAY9_9FUNG</name>
<evidence type="ECO:0000313" key="2">
    <source>
        <dbReference type="EMBL" id="KAG0294393.1"/>
    </source>
</evidence>
<comment type="caution">
    <text evidence="2">The sequence shown here is derived from an EMBL/GenBank/DDBJ whole genome shotgun (WGS) entry which is preliminary data.</text>
</comment>
<gene>
    <name evidence="2" type="ORF">BGZ96_001305</name>
</gene>
<protein>
    <submittedName>
        <fullName evidence="2">Uncharacterized protein</fullName>
    </submittedName>
</protein>
<feature type="compositionally biased region" description="Basic and acidic residues" evidence="1">
    <location>
        <begin position="169"/>
        <end position="205"/>
    </location>
</feature>
<accession>A0ABQ7KAY9</accession>
<feature type="compositionally biased region" description="Acidic residues" evidence="1">
    <location>
        <begin position="234"/>
        <end position="243"/>
    </location>
</feature>
<dbReference type="EMBL" id="JAAAIM010000121">
    <property type="protein sequence ID" value="KAG0294393.1"/>
    <property type="molecule type" value="Genomic_DNA"/>
</dbReference>
<reference evidence="2 3" key="1">
    <citation type="journal article" date="2020" name="Fungal Divers.">
        <title>Resolving the Mortierellaceae phylogeny through synthesis of multi-gene phylogenetics and phylogenomics.</title>
        <authorList>
            <person name="Vandepol N."/>
            <person name="Liber J."/>
            <person name="Desiro A."/>
            <person name="Na H."/>
            <person name="Kennedy M."/>
            <person name="Barry K."/>
            <person name="Grigoriev I.V."/>
            <person name="Miller A.N."/>
            <person name="O'Donnell K."/>
            <person name="Stajich J.E."/>
            <person name="Bonito G."/>
        </authorList>
    </citation>
    <scope>NUCLEOTIDE SEQUENCE [LARGE SCALE GENOMIC DNA]</scope>
    <source>
        <strain evidence="2 3">AD045</strain>
    </source>
</reference>
<evidence type="ECO:0000256" key="1">
    <source>
        <dbReference type="SAM" id="MobiDB-lite"/>
    </source>
</evidence>
<sequence length="268" mass="30379">MEDHGTDLWKEWCKSMRYGDNDQVTPIKLKDYIDFEVMPKDREMMRKSWRLPGHPGFIAVSGLEAYIRPVVRLWCEQSLQAELEALREAKLRTARLQEQQLLVLQPQSQQKLDQQQQQPLRPLPPNLQPRQVKLNSKQRQSQLRSPLNGTIVSSKRQPVKAVNTTKTTTTDRAEGRKEDKDSVKHGDAETHDLRRTDGQEKGNETKDDDQDSTNSNNNNRDGISGDHTISNIAESDDRDDEQDNTTTEGASVATTISSKSVASSTSNL</sequence>